<gene>
    <name evidence="2" type="ORF">LC20004_14055</name>
</gene>
<proteinExistence type="predicted"/>
<feature type="domain" description="Glycosyltransferase 2-like" evidence="1">
    <location>
        <begin position="6"/>
        <end position="135"/>
    </location>
</feature>
<evidence type="ECO:0000313" key="2">
    <source>
        <dbReference type="EMBL" id="ATO44952.1"/>
    </source>
</evidence>
<dbReference type="SUPFAM" id="SSF53448">
    <property type="entry name" value="Nucleotide-diphospho-sugar transferases"/>
    <property type="match status" value="1"/>
</dbReference>
<dbReference type="InterPro" id="IPR001173">
    <property type="entry name" value="Glyco_trans_2-like"/>
</dbReference>
<dbReference type="KEGG" id="lcy:LC20004_14055"/>
<dbReference type="Gene3D" id="3.90.550.10">
    <property type="entry name" value="Spore Coat Polysaccharide Biosynthesis Protein SpsA, Chain A"/>
    <property type="match status" value="1"/>
</dbReference>
<sequence length="287" mass="33624">MRNILIVLNYNSISKTKKLIYSVRDYESIDHIIVVDNASTKDKSQDLKEIEGGKVTLLALSENKGYAAGNNAGIQFAIDHFGKDSVLFITNPDVEFTNATIEIINEFMRKSKNKRIGAVAPRMHNGYSAWKFTTFYRNIFFESGIMPRLINTSSLYDRFYKKKLAKLQTSYLKVDVLSGAFFALDAAAFIEINFFDEGTFLYYEEEIIAKKLFYKQYSNYLLTNCEYYHNHNYSKNKHNIQTVKILNESRRYFFINYFRLTSYRKLLLRLSDYINIFIAYLQDKKNA</sequence>
<dbReference type="Proteomes" id="UP000223559">
    <property type="component" value="Chromosome"/>
</dbReference>
<protein>
    <recommendedName>
        <fullName evidence="1">Glycosyltransferase 2-like domain-containing protein</fullName>
    </recommendedName>
</protein>
<reference evidence="2 3" key="1">
    <citation type="submission" date="2016-10" db="EMBL/GenBank/DDBJ databases">
        <title>The whole genome sequencing and assembly of L. cotyniformis subsp. torquens DSM 20004 strain.</title>
        <authorList>
            <person name="Park M.-K."/>
            <person name="Lee Y.-J."/>
            <person name="Yi H."/>
            <person name="Bahn Y.-S."/>
            <person name="Kim J.F."/>
            <person name="Lee D.-W."/>
        </authorList>
    </citation>
    <scope>NUCLEOTIDE SEQUENCE [LARGE SCALE GENOMIC DNA]</scope>
    <source>
        <strain evidence="2 3">DSM 20004</strain>
    </source>
</reference>
<dbReference type="PANTHER" id="PTHR43179:SF10">
    <property type="entry name" value="GLYCOSYL TRANSFERASE"/>
    <property type="match status" value="1"/>
</dbReference>
<dbReference type="InterPro" id="IPR029044">
    <property type="entry name" value="Nucleotide-diphossugar_trans"/>
</dbReference>
<evidence type="ECO:0000259" key="1">
    <source>
        <dbReference type="Pfam" id="PF00535"/>
    </source>
</evidence>
<organism evidence="2 3">
    <name type="scientific">Loigolactobacillus coryniformis subsp. torquens DSM 20004 = KCTC 3535</name>
    <dbReference type="NCBI Taxonomy" id="1423822"/>
    <lineage>
        <taxon>Bacteria</taxon>
        <taxon>Bacillati</taxon>
        <taxon>Bacillota</taxon>
        <taxon>Bacilli</taxon>
        <taxon>Lactobacillales</taxon>
        <taxon>Lactobacillaceae</taxon>
        <taxon>Loigolactobacillus</taxon>
    </lineage>
</organism>
<dbReference type="AlphaFoldDB" id="A0A2D1KSC1"/>
<dbReference type="Pfam" id="PF00535">
    <property type="entry name" value="Glycos_transf_2"/>
    <property type="match status" value="1"/>
</dbReference>
<evidence type="ECO:0000313" key="3">
    <source>
        <dbReference type="Proteomes" id="UP000223559"/>
    </source>
</evidence>
<name>A0A2D1KSC1_9LACO</name>
<accession>A0A2D1KSC1</accession>
<dbReference type="PANTHER" id="PTHR43179">
    <property type="entry name" value="RHAMNOSYLTRANSFERASE WBBL"/>
    <property type="match status" value="1"/>
</dbReference>
<keyword evidence="3" id="KW-1185">Reference proteome</keyword>
<dbReference type="EMBL" id="CP017697">
    <property type="protein sequence ID" value="ATO44952.1"/>
    <property type="molecule type" value="Genomic_DNA"/>
</dbReference>